<evidence type="ECO:0000313" key="10">
    <source>
        <dbReference type="RefSeq" id="XP_046599159.1"/>
    </source>
</evidence>
<feature type="compositionally biased region" description="Polar residues" evidence="7">
    <location>
        <begin position="63"/>
        <end position="72"/>
    </location>
</feature>
<organism evidence="9 10">
    <name type="scientific">Neodiprion lecontei</name>
    <name type="common">Redheaded pine sawfly</name>
    <dbReference type="NCBI Taxonomy" id="441921"/>
    <lineage>
        <taxon>Eukaryota</taxon>
        <taxon>Metazoa</taxon>
        <taxon>Ecdysozoa</taxon>
        <taxon>Arthropoda</taxon>
        <taxon>Hexapoda</taxon>
        <taxon>Insecta</taxon>
        <taxon>Pterygota</taxon>
        <taxon>Neoptera</taxon>
        <taxon>Endopterygota</taxon>
        <taxon>Hymenoptera</taxon>
        <taxon>Tenthredinoidea</taxon>
        <taxon>Diprionidae</taxon>
        <taxon>Diprioninae</taxon>
        <taxon>Neodiprion</taxon>
    </lineage>
</organism>
<evidence type="ECO:0000256" key="2">
    <source>
        <dbReference type="ARBA" id="ARBA00022729"/>
    </source>
</evidence>
<evidence type="ECO:0000256" key="5">
    <source>
        <dbReference type="ARBA" id="ARBA00023180"/>
    </source>
</evidence>
<dbReference type="GeneID" id="107220657"/>
<dbReference type="InterPro" id="IPR029058">
    <property type="entry name" value="AB_hydrolase_fold"/>
</dbReference>
<dbReference type="Pfam" id="PF00561">
    <property type="entry name" value="Abhydrolase_1"/>
    <property type="match status" value="1"/>
</dbReference>
<evidence type="ECO:0000256" key="6">
    <source>
        <dbReference type="PIRNR" id="PIRNR000862"/>
    </source>
</evidence>
<feature type="region of interest" description="Disordered" evidence="7">
    <location>
        <begin position="48"/>
        <end position="81"/>
    </location>
</feature>
<dbReference type="Proteomes" id="UP000829291">
    <property type="component" value="Chromosome 6"/>
</dbReference>
<evidence type="ECO:0000259" key="8">
    <source>
        <dbReference type="Pfam" id="PF00561"/>
    </source>
</evidence>
<proteinExistence type="inferred from homology"/>
<evidence type="ECO:0000256" key="3">
    <source>
        <dbReference type="ARBA" id="ARBA00022963"/>
    </source>
</evidence>
<name>A0ABM3GFW3_NEOLC</name>
<comment type="similarity">
    <text evidence="1 6">Belongs to the AB hydrolase superfamily. Lipase family.</text>
</comment>
<dbReference type="RefSeq" id="XP_046599159.1">
    <property type="nucleotide sequence ID" value="XM_046743203.1"/>
</dbReference>
<evidence type="ECO:0000313" key="9">
    <source>
        <dbReference type="Proteomes" id="UP000829291"/>
    </source>
</evidence>
<evidence type="ECO:0000256" key="7">
    <source>
        <dbReference type="SAM" id="MobiDB-lite"/>
    </source>
</evidence>
<dbReference type="InterPro" id="IPR025483">
    <property type="entry name" value="Lipase_euk"/>
</dbReference>
<keyword evidence="9" id="KW-1185">Reference proteome</keyword>
<dbReference type="InterPro" id="IPR000073">
    <property type="entry name" value="AB_hydrolase_1"/>
</dbReference>
<keyword evidence="6" id="KW-0378">Hydrolase</keyword>
<dbReference type="Gene3D" id="3.40.50.1820">
    <property type="entry name" value="alpha/beta hydrolase"/>
    <property type="match status" value="1"/>
</dbReference>
<reference evidence="10" key="1">
    <citation type="submission" date="2025-08" db="UniProtKB">
        <authorList>
            <consortium name="RefSeq"/>
        </authorList>
    </citation>
    <scope>IDENTIFICATION</scope>
    <source>
        <tissue evidence="10">Thorax and Abdomen</tissue>
    </source>
</reference>
<feature type="domain" description="AB hydrolase-1" evidence="8">
    <location>
        <begin position="90"/>
        <end position="218"/>
    </location>
</feature>
<keyword evidence="2" id="KW-0732">Signal</keyword>
<dbReference type="PANTHER" id="PTHR11005">
    <property type="entry name" value="LYSOSOMAL ACID LIPASE-RELATED"/>
    <property type="match status" value="1"/>
</dbReference>
<dbReference type="PIRSF" id="PIRSF000862">
    <property type="entry name" value="Steryl_ester_lip"/>
    <property type="match status" value="1"/>
</dbReference>
<accession>A0ABM3GFW3</accession>
<keyword evidence="5" id="KW-0325">Glycoprotein</keyword>
<sequence>MTEGLDHDEVHISTPELIRLHGYPAETHHAWTKDGYRLEMHRVPRPLSERIPIGTTATDEDSPVQSGSSEDLSSAAGRPRPTRVLNDRLPVLVLHGLLSSSADFVLLGPQKALAYALCDSGYDVWLGNSRGNAYSQIHKQYTIKDKQFWDFRNCPVSASWHEMGYYDLPAMIDYILEVTGHTSMYYVGYSQGTTIFYVMASELPEYNSKIRAMVSLAPIAFLAHQRSPLIKCTVHFYNLMEWGSSYCNIHQWFPRNKLQARALGTLIRNAPGPLTKGVCTSWLYLIAGFGSNQLDKAMLPLIFGHFPAGSSYKQIIHYGQSVQSGSFQKFDYGKKKNLEIYGSIQPPKYNLDKVKVPVTIFYSENDFMTDPRDVARLADKLPNVIEKYKIPYAKFNHIDYLWGVDAKTLVYNYVIKILKRS</sequence>
<keyword evidence="4" id="KW-0443">Lipid metabolism</keyword>
<keyword evidence="3 6" id="KW-0442">Lipid degradation</keyword>
<evidence type="ECO:0000256" key="4">
    <source>
        <dbReference type="ARBA" id="ARBA00023098"/>
    </source>
</evidence>
<evidence type="ECO:0000256" key="1">
    <source>
        <dbReference type="ARBA" id="ARBA00010701"/>
    </source>
</evidence>
<dbReference type="SUPFAM" id="SSF53474">
    <property type="entry name" value="alpha/beta-Hydrolases"/>
    <property type="match status" value="1"/>
</dbReference>
<protein>
    <recommendedName>
        <fullName evidence="6">Lipase</fullName>
    </recommendedName>
</protein>
<gene>
    <name evidence="10" type="primary">LOC107220657</name>
</gene>